<dbReference type="OrthoDB" id="3672921at2"/>
<gene>
    <name evidence="2" type="ORF">BBK82_28665</name>
</gene>
<dbReference type="EMBL" id="CP016793">
    <property type="protein sequence ID" value="ANZ39432.1"/>
    <property type="molecule type" value="Genomic_DNA"/>
</dbReference>
<accession>A0A1B2HNV8</accession>
<evidence type="ECO:0000313" key="3">
    <source>
        <dbReference type="Proteomes" id="UP000093053"/>
    </source>
</evidence>
<reference evidence="2 3" key="1">
    <citation type="submission" date="2016-07" db="EMBL/GenBank/DDBJ databases">
        <title>Complete genome sequence of the Lentzea guizhouensis DHS C013.</title>
        <authorList>
            <person name="Cao C."/>
        </authorList>
    </citation>
    <scope>NUCLEOTIDE SEQUENCE [LARGE SCALE GENOMIC DNA]</scope>
    <source>
        <strain evidence="2 3">DHS C013</strain>
    </source>
</reference>
<organism evidence="2 3">
    <name type="scientific">Lentzea guizhouensis</name>
    <dbReference type="NCBI Taxonomy" id="1586287"/>
    <lineage>
        <taxon>Bacteria</taxon>
        <taxon>Bacillati</taxon>
        <taxon>Actinomycetota</taxon>
        <taxon>Actinomycetes</taxon>
        <taxon>Pseudonocardiales</taxon>
        <taxon>Pseudonocardiaceae</taxon>
        <taxon>Lentzea</taxon>
    </lineage>
</organism>
<proteinExistence type="predicted"/>
<dbReference type="Pfam" id="PF19054">
    <property type="entry name" value="DUF5753"/>
    <property type="match status" value="1"/>
</dbReference>
<evidence type="ECO:0000259" key="1">
    <source>
        <dbReference type="Pfam" id="PF19054"/>
    </source>
</evidence>
<name>A0A1B2HNV8_9PSEU</name>
<protein>
    <recommendedName>
        <fullName evidence="1">DUF5753 domain-containing protein</fullName>
    </recommendedName>
</protein>
<keyword evidence="3" id="KW-1185">Reference proteome</keyword>
<dbReference type="STRING" id="1586287.BBK82_28665"/>
<feature type="domain" description="DUF5753" evidence="1">
    <location>
        <begin position="96"/>
        <end position="269"/>
    </location>
</feature>
<dbReference type="Proteomes" id="UP000093053">
    <property type="component" value="Chromosome"/>
</dbReference>
<dbReference type="InterPro" id="IPR043917">
    <property type="entry name" value="DUF5753"/>
</dbReference>
<dbReference type="AlphaFoldDB" id="A0A1B2HNV8"/>
<dbReference type="KEGG" id="led:BBK82_28665"/>
<sequence>MSMKNVRAREFGEVLRVVIADTGMNSRAIAEMLDWEERKLVDLINGDAGVSERDLALLLGVCRTPAEDRDRLLAVLPHLGRRGWWQEHGACAPIRQRTLAEHERMARKLVSWQLSHLHTLMQLQEYTRAVVRAGANVPESEVDARVEARTARQVVLRLGLQCVFYVHESVLLAPVGGHEVMEAQLQHLQRLARRPHVEVRVVPLAAGAHAGLAGAFDLLTFERYDPVVFVENENSSLVVEEPAAVAAYQRVVEALDGVALDREESLGSIGQLLA</sequence>
<evidence type="ECO:0000313" key="2">
    <source>
        <dbReference type="EMBL" id="ANZ39432.1"/>
    </source>
</evidence>